<comment type="similarity">
    <text evidence="2 10 11">Belongs to the TonB-dependent receptor family.</text>
</comment>
<evidence type="ECO:0000256" key="5">
    <source>
        <dbReference type="ARBA" id="ARBA00022692"/>
    </source>
</evidence>
<dbReference type="GO" id="GO:0044718">
    <property type="term" value="P:siderophore transmembrane transport"/>
    <property type="evidence" value="ECO:0007669"/>
    <property type="project" value="TreeGrafter"/>
</dbReference>
<organism evidence="14 15">
    <name type="scientific">Corticimicrobacter populi</name>
    <dbReference type="NCBI Taxonomy" id="2175229"/>
    <lineage>
        <taxon>Bacteria</taxon>
        <taxon>Pseudomonadati</taxon>
        <taxon>Pseudomonadota</taxon>
        <taxon>Betaproteobacteria</taxon>
        <taxon>Burkholderiales</taxon>
        <taxon>Alcaligenaceae</taxon>
        <taxon>Corticimicrobacter</taxon>
    </lineage>
</organism>
<dbReference type="InterPro" id="IPR036942">
    <property type="entry name" value="Beta-barrel_TonB_sf"/>
</dbReference>
<dbReference type="InterPro" id="IPR012910">
    <property type="entry name" value="Plug_dom"/>
</dbReference>
<dbReference type="PROSITE" id="PS52016">
    <property type="entry name" value="TONB_DEPENDENT_REC_3"/>
    <property type="match status" value="1"/>
</dbReference>
<keyword evidence="8 14" id="KW-0675">Receptor</keyword>
<evidence type="ECO:0000256" key="1">
    <source>
        <dbReference type="ARBA" id="ARBA00004571"/>
    </source>
</evidence>
<dbReference type="Pfam" id="PF00593">
    <property type="entry name" value="TonB_dep_Rec_b-barrel"/>
    <property type="match status" value="1"/>
</dbReference>
<dbReference type="InterPro" id="IPR000531">
    <property type="entry name" value="Beta-barrel_TonB"/>
</dbReference>
<comment type="caution">
    <text evidence="14">The sequence shown here is derived from an EMBL/GenBank/DDBJ whole genome shotgun (WGS) entry which is preliminary data.</text>
</comment>
<keyword evidence="6 11" id="KW-0798">TonB box</keyword>
<dbReference type="Gene3D" id="2.170.130.10">
    <property type="entry name" value="TonB-dependent receptor, plug domain"/>
    <property type="match status" value="1"/>
</dbReference>
<dbReference type="Pfam" id="PF07715">
    <property type="entry name" value="Plug"/>
    <property type="match status" value="1"/>
</dbReference>
<evidence type="ECO:0000256" key="8">
    <source>
        <dbReference type="ARBA" id="ARBA00023170"/>
    </source>
</evidence>
<dbReference type="GO" id="GO:0015344">
    <property type="term" value="F:siderophore uptake transmembrane transporter activity"/>
    <property type="evidence" value="ECO:0007669"/>
    <property type="project" value="TreeGrafter"/>
</dbReference>
<name>A0A2V1K7P1_9BURK</name>
<keyword evidence="9 10" id="KW-0998">Cell outer membrane</keyword>
<dbReference type="InterPro" id="IPR037066">
    <property type="entry name" value="Plug_dom_sf"/>
</dbReference>
<dbReference type="SUPFAM" id="SSF56935">
    <property type="entry name" value="Porins"/>
    <property type="match status" value="1"/>
</dbReference>
<gene>
    <name evidence="14" type="ORF">DD235_00540</name>
</gene>
<proteinExistence type="inferred from homology"/>
<evidence type="ECO:0000256" key="3">
    <source>
        <dbReference type="ARBA" id="ARBA00022448"/>
    </source>
</evidence>
<dbReference type="Proteomes" id="UP000245212">
    <property type="component" value="Unassembled WGS sequence"/>
</dbReference>
<evidence type="ECO:0000313" key="14">
    <source>
        <dbReference type="EMBL" id="PWF25537.1"/>
    </source>
</evidence>
<evidence type="ECO:0000256" key="2">
    <source>
        <dbReference type="ARBA" id="ARBA00009810"/>
    </source>
</evidence>
<dbReference type="PANTHER" id="PTHR30069:SF50">
    <property type="entry name" value="TONB-DEPENDENT RECEPTOR HI_1217-RELATED"/>
    <property type="match status" value="1"/>
</dbReference>
<reference evidence="15" key="1">
    <citation type="submission" date="2018-05" db="EMBL/GenBank/DDBJ databases">
        <authorList>
            <person name="Li Y."/>
        </authorList>
    </citation>
    <scope>NUCLEOTIDE SEQUENCE [LARGE SCALE GENOMIC DNA]</scope>
    <source>
        <strain evidence="15">3d-2-2</strain>
    </source>
</reference>
<evidence type="ECO:0000259" key="12">
    <source>
        <dbReference type="Pfam" id="PF00593"/>
    </source>
</evidence>
<dbReference type="Gene3D" id="2.40.170.20">
    <property type="entry name" value="TonB-dependent receptor, beta-barrel domain"/>
    <property type="match status" value="1"/>
</dbReference>
<keyword evidence="3 10" id="KW-0813">Transport</keyword>
<dbReference type="PANTHER" id="PTHR30069">
    <property type="entry name" value="TONB-DEPENDENT OUTER MEMBRANE RECEPTOR"/>
    <property type="match status" value="1"/>
</dbReference>
<evidence type="ECO:0000256" key="11">
    <source>
        <dbReference type="RuleBase" id="RU003357"/>
    </source>
</evidence>
<evidence type="ECO:0000256" key="7">
    <source>
        <dbReference type="ARBA" id="ARBA00023136"/>
    </source>
</evidence>
<protein>
    <submittedName>
        <fullName evidence="14">TonB-dependent receptor</fullName>
    </submittedName>
</protein>
<evidence type="ECO:0000256" key="6">
    <source>
        <dbReference type="ARBA" id="ARBA00023077"/>
    </source>
</evidence>
<accession>A0A2V1K7P1</accession>
<keyword evidence="4 10" id="KW-1134">Transmembrane beta strand</keyword>
<dbReference type="AlphaFoldDB" id="A0A2V1K7P1"/>
<dbReference type="InterPro" id="IPR039426">
    <property type="entry name" value="TonB-dep_rcpt-like"/>
</dbReference>
<evidence type="ECO:0000256" key="9">
    <source>
        <dbReference type="ARBA" id="ARBA00023237"/>
    </source>
</evidence>
<dbReference type="GO" id="GO:0009279">
    <property type="term" value="C:cell outer membrane"/>
    <property type="evidence" value="ECO:0007669"/>
    <property type="project" value="UniProtKB-SubCell"/>
</dbReference>
<evidence type="ECO:0000256" key="10">
    <source>
        <dbReference type="PROSITE-ProRule" id="PRU01360"/>
    </source>
</evidence>
<keyword evidence="7 10" id="KW-0472">Membrane</keyword>
<evidence type="ECO:0000259" key="13">
    <source>
        <dbReference type="Pfam" id="PF07715"/>
    </source>
</evidence>
<comment type="subcellular location">
    <subcellularLocation>
        <location evidence="1 10">Cell outer membrane</location>
        <topology evidence="1 10">Multi-pass membrane protein</topology>
    </subcellularLocation>
</comment>
<sequence length="710" mass="78383">MLQRTNTIQRNNVARMDTLTVTGTYETAGAHSTRTLNQNLQSLDATLRSMAGTYTQLDPLQAAVSVNIRGMSGLGRVNTMIDGVTQTFFGVAPAGYHGNGANSGAGALIDPNFLVGVDVTRGNSAGSQGINALAGSANMRTLGVDDILFEERNTGVMGRFSVGSNGLGRSGMVAMAGRTPFSDTGSIGGLVGISGSTVHATYNNGSGRSSSEFLGEDPQFMKQHPRSQLYKLEIRPDSDNRLELSGRSYTNSFNRRDLNSEDYYLKYNYSPRSDLVNLNVQVSNSRSRQDYEYQALSAYAQAAVRNRSNSFDINNTSRFAWSDYELDLLVGGKFMDTTYSRNIVREYEDEGRNGFMPAGRQKISSLYSTLTLRRDIYQLDLGLNYTRSNVIGNKPACPDTIRCFPQGAARLDLTDTAINPSATFGVQVAPWFRPFVSYSHSSRAPNVQEVFFSNEGGGSMNPFLKPEEAETWQAGFDIFKQGLLTEKDTFQLKALAYRTRIRNYITSESFFLCYDGARCKDIDNSYADFNAHIAINSLTPVTTRGYELEARYDAGIVYASLSWSKQKTDQPTSIVSTTQLGFGYDDMSDLPNSYATLDIGARLLDRQLVVGGLAKFTGKSRRLSTEGISLDTNRVEKEDMPSIPTIFDIYASYQLSRNVMLRASVQNVGNKDYAEALNRMNQDLYYAQEGASVNTTARGRTYMVSTEIRF</sequence>
<keyword evidence="15" id="KW-1185">Reference proteome</keyword>
<evidence type="ECO:0000256" key="4">
    <source>
        <dbReference type="ARBA" id="ARBA00022452"/>
    </source>
</evidence>
<evidence type="ECO:0000313" key="15">
    <source>
        <dbReference type="Proteomes" id="UP000245212"/>
    </source>
</evidence>
<keyword evidence="5 10" id="KW-0812">Transmembrane</keyword>
<feature type="domain" description="TonB-dependent receptor-like beta-barrel" evidence="12">
    <location>
        <begin position="239"/>
        <end position="668"/>
    </location>
</feature>
<feature type="domain" description="TonB-dependent receptor plug" evidence="13">
    <location>
        <begin position="37"/>
        <end position="135"/>
    </location>
</feature>
<dbReference type="EMBL" id="QETA01000001">
    <property type="protein sequence ID" value="PWF25537.1"/>
    <property type="molecule type" value="Genomic_DNA"/>
</dbReference>